<reference evidence="3 4" key="1">
    <citation type="journal article" date="2016" name="Mol. Biol. Evol.">
        <title>Comparative Genomics of Early-Diverging Mushroom-Forming Fungi Provides Insights into the Origins of Lignocellulose Decay Capabilities.</title>
        <authorList>
            <person name="Nagy L.G."/>
            <person name="Riley R."/>
            <person name="Tritt A."/>
            <person name="Adam C."/>
            <person name="Daum C."/>
            <person name="Floudas D."/>
            <person name="Sun H."/>
            <person name="Yadav J.S."/>
            <person name="Pangilinan J."/>
            <person name="Larsson K.H."/>
            <person name="Matsuura K."/>
            <person name="Barry K."/>
            <person name="Labutti K."/>
            <person name="Kuo R."/>
            <person name="Ohm R.A."/>
            <person name="Bhattacharya S.S."/>
            <person name="Shirouzu T."/>
            <person name="Yoshinaga Y."/>
            <person name="Martin F.M."/>
            <person name="Grigoriev I.V."/>
            <person name="Hibbett D.S."/>
        </authorList>
    </citation>
    <scope>NUCLEOTIDE SEQUENCE [LARGE SCALE GENOMIC DNA]</scope>
    <source>
        <strain evidence="3 4">CBS 109695</strain>
    </source>
</reference>
<feature type="compositionally biased region" description="Low complexity" evidence="2">
    <location>
        <begin position="336"/>
        <end position="358"/>
    </location>
</feature>
<feature type="region of interest" description="Disordered" evidence="2">
    <location>
        <begin position="310"/>
        <end position="363"/>
    </location>
</feature>
<protein>
    <submittedName>
        <fullName evidence="3">Uncharacterized protein</fullName>
    </submittedName>
</protein>
<dbReference type="AlphaFoldDB" id="A0A166QPV8"/>
<organism evidence="3 4">
    <name type="scientific">Athelia psychrophila</name>
    <dbReference type="NCBI Taxonomy" id="1759441"/>
    <lineage>
        <taxon>Eukaryota</taxon>
        <taxon>Fungi</taxon>
        <taxon>Dikarya</taxon>
        <taxon>Basidiomycota</taxon>
        <taxon>Agaricomycotina</taxon>
        <taxon>Agaricomycetes</taxon>
        <taxon>Agaricomycetidae</taxon>
        <taxon>Atheliales</taxon>
        <taxon>Atheliaceae</taxon>
        <taxon>Athelia</taxon>
    </lineage>
</organism>
<dbReference type="OrthoDB" id="248320at2759"/>
<keyword evidence="1" id="KW-0175">Coiled coil</keyword>
<evidence type="ECO:0000256" key="2">
    <source>
        <dbReference type="SAM" id="MobiDB-lite"/>
    </source>
</evidence>
<dbReference type="EMBL" id="KV417509">
    <property type="protein sequence ID" value="KZP27408.1"/>
    <property type="molecule type" value="Genomic_DNA"/>
</dbReference>
<proteinExistence type="predicted"/>
<accession>A0A166QPV8</accession>
<feature type="coiled-coil region" evidence="1">
    <location>
        <begin position="131"/>
        <end position="165"/>
    </location>
</feature>
<sequence>MQAQCALLYNHLTKELEQLRQYAERAKTNRVGLSKPSGLSHHTDNLSDSANWTLGDVQTWGQVLKTLQSDIELLHDNRRGISQSIRELESSMLRAGTKREEIVRFNKAKSDPEFGKMLKVRTLGPEHMETQSQLRRDIRTMRDRVQKLEDHLAASKKKLDQIKRGKPGLRPPSLDTINRTYRNIDIAVEHQGDQIAHITSRMKKLKTTHIASRSNARDLRLPDPRRPYNTAPSVVVNAANALNGEVSAQRLKRALLSARQQPLLNTKADSAPAAPLAFATPQKAFGIKEESTTPSLGYGFDSFSDLEEPWNPASFDESPLQDLGPRRRMMGGSRHGPSPKLKKLPASGPSPSGSPAPSFDWGPLPIVTPAKTLPFGFNLSTPATK</sequence>
<evidence type="ECO:0000256" key="1">
    <source>
        <dbReference type="SAM" id="Coils"/>
    </source>
</evidence>
<gene>
    <name evidence="3" type="ORF">FIBSPDRAFT_731087</name>
</gene>
<dbReference type="Proteomes" id="UP000076532">
    <property type="component" value="Unassembled WGS sequence"/>
</dbReference>
<evidence type="ECO:0000313" key="3">
    <source>
        <dbReference type="EMBL" id="KZP27408.1"/>
    </source>
</evidence>
<name>A0A166QPV8_9AGAM</name>
<evidence type="ECO:0000313" key="4">
    <source>
        <dbReference type="Proteomes" id="UP000076532"/>
    </source>
</evidence>
<dbReference type="STRING" id="436010.A0A166QPV8"/>
<keyword evidence="4" id="KW-1185">Reference proteome</keyword>